<dbReference type="GO" id="GO:0004693">
    <property type="term" value="F:cyclin-dependent protein serine/threonine kinase activity"/>
    <property type="evidence" value="ECO:0007669"/>
    <property type="project" value="UniProtKB-EC"/>
</dbReference>
<evidence type="ECO:0000313" key="11">
    <source>
        <dbReference type="Proteomes" id="UP000050791"/>
    </source>
</evidence>
<proteinExistence type="predicted"/>
<evidence type="ECO:0000256" key="2">
    <source>
        <dbReference type="ARBA" id="ARBA00022527"/>
    </source>
</evidence>
<evidence type="ECO:0000256" key="9">
    <source>
        <dbReference type="PROSITE-ProRule" id="PRU10141"/>
    </source>
</evidence>
<dbReference type="FunFam" id="3.30.200.20:FF:000049">
    <property type="entry name" value="cyclin-dependent kinase-like 1 isoform X1"/>
    <property type="match status" value="1"/>
</dbReference>
<evidence type="ECO:0000259" key="10">
    <source>
        <dbReference type="PROSITE" id="PS50011"/>
    </source>
</evidence>
<dbReference type="PANTHER" id="PTHR24056:SF400">
    <property type="entry name" value="KINASE, PUTATIVE-RELATED"/>
    <property type="match status" value="1"/>
</dbReference>
<keyword evidence="3" id="KW-0808">Transferase</keyword>
<dbReference type="GO" id="GO:0005524">
    <property type="term" value="F:ATP binding"/>
    <property type="evidence" value="ECO:0007669"/>
    <property type="project" value="UniProtKB-UniRule"/>
</dbReference>
<evidence type="ECO:0000256" key="3">
    <source>
        <dbReference type="ARBA" id="ARBA00022679"/>
    </source>
</evidence>
<dbReference type="Proteomes" id="UP000050791">
    <property type="component" value="Unassembled WGS sequence"/>
</dbReference>
<dbReference type="AlphaFoldDB" id="A0AA85BFX9"/>
<dbReference type="Gene3D" id="1.10.510.10">
    <property type="entry name" value="Transferase(Phosphotransferase) domain 1"/>
    <property type="match status" value="1"/>
</dbReference>
<evidence type="ECO:0000256" key="7">
    <source>
        <dbReference type="ARBA" id="ARBA00047811"/>
    </source>
</evidence>
<dbReference type="WBParaSite" id="SMTH1_55040.1">
    <property type="protein sequence ID" value="SMTH1_55040.1"/>
    <property type="gene ID" value="SMTH1_55040"/>
</dbReference>
<evidence type="ECO:0000256" key="4">
    <source>
        <dbReference type="ARBA" id="ARBA00022741"/>
    </source>
</evidence>
<feature type="domain" description="Protein kinase" evidence="10">
    <location>
        <begin position="70"/>
        <end position="361"/>
    </location>
</feature>
<dbReference type="GO" id="GO:0005634">
    <property type="term" value="C:nucleus"/>
    <property type="evidence" value="ECO:0007669"/>
    <property type="project" value="TreeGrafter"/>
</dbReference>
<dbReference type="PROSITE" id="PS00107">
    <property type="entry name" value="PROTEIN_KINASE_ATP"/>
    <property type="match status" value="1"/>
</dbReference>
<evidence type="ECO:0000256" key="5">
    <source>
        <dbReference type="ARBA" id="ARBA00022777"/>
    </source>
</evidence>
<dbReference type="EC" id="2.7.11.22" evidence="1"/>
<organism evidence="11 12">
    <name type="scientific">Schistosoma mattheei</name>
    <dbReference type="NCBI Taxonomy" id="31246"/>
    <lineage>
        <taxon>Eukaryota</taxon>
        <taxon>Metazoa</taxon>
        <taxon>Spiralia</taxon>
        <taxon>Lophotrochozoa</taxon>
        <taxon>Platyhelminthes</taxon>
        <taxon>Trematoda</taxon>
        <taxon>Digenea</taxon>
        <taxon>Strigeidida</taxon>
        <taxon>Schistosomatoidea</taxon>
        <taxon>Schistosomatidae</taxon>
        <taxon>Schistosoma</taxon>
    </lineage>
</organism>
<reference evidence="12" key="1">
    <citation type="submission" date="2023-11" db="UniProtKB">
        <authorList>
            <consortium name="WormBaseParasite"/>
        </authorList>
    </citation>
    <scope>IDENTIFICATION</scope>
</reference>
<keyword evidence="5" id="KW-0418">Kinase</keyword>
<dbReference type="InterPro" id="IPR017441">
    <property type="entry name" value="Protein_kinase_ATP_BS"/>
</dbReference>
<comment type="catalytic activity">
    <reaction evidence="7">
        <text>L-threonyl-[protein] + ATP = O-phospho-L-threonyl-[protein] + ADP + H(+)</text>
        <dbReference type="Rhea" id="RHEA:46608"/>
        <dbReference type="Rhea" id="RHEA-COMP:11060"/>
        <dbReference type="Rhea" id="RHEA-COMP:11605"/>
        <dbReference type="ChEBI" id="CHEBI:15378"/>
        <dbReference type="ChEBI" id="CHEBI:30013"/>
        <dbReference type="ChEBI" id="CHEBI:30616"/>
        <dbReference type="ChEBI" id="CHEBI:61977"/>
        <dbReference type="ChEBI" id="CHEBI:456216"/>
        <dbReference type="EC" id="2.7.11.22"/>
    </reaction>
</comment>
<evidence type="ECO:0000256" key="6">
    <source>
        <dbReference type="ARBA" id="ARBA00022840"/>
    </source>
</evidence>
<evidence type="ECO:0000256" key="8">
    <source>
        <dbReference type="ARBA" id="ARBA00048367"/>
    </source>
</evidence>
<dbReference type="InterPro" id="IPR000719">
    <property type="entry name" value="Prot_kinase_dom"/>
</dbReference>
<keyword evidence="6 9" id="KW-0067">ATP-binding</keyword>
<protein>
    <recommendedName>
        <fullName evidence="1">cyclin-dependent kinase</fullName>
        <ecNumber evidence="1">2.7.11.22</ecNumber>
    </recommendedName>
</protein>
<dbReference type="PROSITE" id="PS50011">
    <property type="entry name" value="PROTEIN_KINASE_DOM"/>
    <property type="match status" value="1"/>
</dbReference>
<comment type="catalytic activity">
    <reaction evidence="8">
        <text>L-seryl-[protein] + ATP = O-phospho-L-seryl-[protein] + ADP + H(+)</text>
        <dbReference type="Rhea" id="RHEA:17989"/>
        <dbReference type="Rhea" id="RHEA-COMP:9863"/>
        <dbReference type="Rhea" id="RHEA-COMP:11604"/>
        <dbReference type="ChEBI" id="CHEBI:15378"/>
        <dbReference type="ChEBI" id="CHEBI:29999"/>
        <dbReference type="ChEBI" id="CHEBI:30616"/>
        <dbReference type="ChEBI" id="CHEBI:83421"/>
        <dbReference type="ChEBI" id="CHEBI:456216"/>
        <dbReference type="EC" id="2.7.11.22"/>
    </reaction>
</comment>
<keyword evidence="4 9" id="KW-0547">Nucleotide-binding</keyword>
<evidence type="ECO:0000256" key="1">
    <source>
        <dbReference type="ARBA" id="ARBA00012425"/>
    </source>
</evidence>
<dbReference type="SUPFAM" id="SSF56112">
    <property type="entry name" value="Protein kinase-like (PK-like)"/>
    <property type="match status" value="1"/>
</dbReference>
<name>A0AA85BFX9_9TREM</name>
<feature type="binding site" evidence="9">
    <location>
        <position position="99"/>
    </location>
    <ligand>
        <name>ATP</name>
        <dbReference type="ChEBI" id="CHEBI:30616"/>
    </ligand>
</feature>
<keyword evidence="2" id="KW-0723">Serine/threonine-protein kinase</keyword>
<dbReference type="PANTHER" id="PTHR24056">
    <property type="entry name" value="CELL DIVISION PROTEIN KINASE"/>
    <property type="match status" value="1"/>
</dbReference>
<evidence type="ECO:0000313" key="12">
    <source>
        <dbReference type="WBParaSite" id="SMTH1_55040.1"/>
    </source>
</evidence>
<dbReference type="InterPro" id="IPR011009">
    <property type="entry name" value="Kinase-like_dom_sf"/>
</dbReference>
<accession>A0AA85BFX9</accession>
<sequence length="361" mass="41901">MQEDDTKTVTTVSDETESHINTDNCEHFVQNGEKKLDNSGDGIKLITVQPIAINKHVQQKKYDDLLFKKYEKICKIGEGAYGVVFKCRDIKSGQLVAIKQFTASEDDPVIRKIAMREIRMLKRLKHPNLVNLIEVFRKKKRLNLVFQFIDNSLLNEMEQRPRKLDKGKIRKITWQILLATDFCHQSNIIHYLSGDLYPRHRQIFEQSKYFAGIQVPSSTSVEPLEKRFERTYPLTLSPRELDFLQACVRMDPSERWSCAELLKHPYFGMHSLSEKNNKLSCKIQDLGTNVINEFSSSSNIMLKNEKLVGIENSSKKIDFKVGNNKFINPVSYPFKTTLQPRVRMPGFSQKPINTWDSIVKR</sequence>
<dbReference type="InterPro" id="IPR050108">
    <property type="entry name" value="CDK"/>
</dbReference>
<dbReference type="Gene3D" id="3.30.200.20">
    <property type="entry name" value="Phosphorylase Kinase, domain 1"/>
    <property type="match status" value="1"/>
</dbReference>
<dbReference type="Pfam" id="PF00069">
    <property type="entry name" value="Pkinase"/>
    <property type="match status" value="1"/>
</dbReference>